<gene>
    <name evidence="1" type="ORF">OPT61_g2377</name>
</gene>
<evidence type="ECO:0000313" key="2">
    <source>
        <dbReference type="Proteomes" id="UP001153331"/>
    </source>
</evidence>
<dbReference type="EMBL" id="JAPHNI010000107">
    <property type="protein sequence ID" value="KAJ8116143.1"/>
    <property type="molecule type" value="Genomic_DNA"/>
</dbReference>
<keyword evidence="2" id="KW-1185">Reference proteome</keyword>
<sequence>MGQPKITLQVPVTHTITLDSSGRASESSLHGQLSCSNIPAHCDVQITLVRVGRLKRGDETKHDTASKKFMSELGFMGSQKEQRQREFDYETAEKLCGCFVSLPQGIKRSKTAKCDFELSIPPYLPSTAALPSVDISYAIFATCVMPNGKISQAHENLRIIREHAEAIHFEPSRTVSFPETSFTVRANFESPDLRSNSATIPTTLQLNGLKLSMNSSMRATETRWLVPREIKWVFEESAIIVTGFPDSTGHIPMSTTKRILKKRVLATGKEKLKLRYPFTRPGNTYVRMLSDNTGMEVPFTVTVPKDNSPGDSTALSVSGGHILHTVRCCNASPDPNLPQKRFAVYLEYKLNIWLRIGEDVFDEASGDLVNRKIDEMAYTIVCPLTTLHSAHAAPTDPDHEPAPLVPPSYDGAWEQLPPEYTMYS</sequence>
<dbReference type="Proteomes" id="UP001153331">
    <property type="component" value="Unassembled WGS sequence"/>
</dbReference>
<organism evidence="1 2">
    <name type="scientific">Boeremia exigua</name>
    <dbReference type="NCBI Taxonomy" id="749465"/>
    <lineage>
        <taxon>Eukaryota</taxon>
        <taxon>Fungi</taxon>
        <taxon>Dikarya</taxon>
        <taxon>Ascomycota</taxon>
        <taxon>Pezizomycotina</taxon>
        <taxon>Dothideomycetes</taxon>
        <taxon>Pleosporomycetidae</taxon>
        <taxon>Pleosporales</taxon>
        <taxon>Pleosporineae</taxon>
        <taxon>Didymellaceae</taxon>
        <taxon>Boeremia</taxon>
    </lineage>
</organism>
<reference evidence="1" key="1">
    <citation type="submission" date="2022-11" db="EMBL/GenBank/DDBJ databases">
        <title>Genome Sequence of Boeremia exigua.</title>
        <authorList>
            <person name="Buettner E."/>
        </authorList>
    </citation>
    <scope>NUCLEOTIDE SEQUENCE</scope>
    <source>
        <strain evidence="1">CU02</strain>
    </source>
</reference>
<accession>A0ACC2ILZ1</accession>
<name>A0ACC2ILZ1_9PLEO</name>
<evidence type="ECO:0000313" key="1">
    <source>
        <dbReference type="EMBL" id="KAJ8116143.1"/>
    </source>
</evidence>
<protein>
    <submittedName>
        <fullName evidence="1">Uncharacterized protein</fullName>
    </submittedName>
</protein>
<proteinExistence type="predicted"/>
<comment type="caution">
    <text evidence="1">The sequence shown here is derived from an EMBL/GenBank/DDBJ whole genome shotgun (WGS) entry which is preliminary data.</text>
</comment>